<evidence type="ECO:0000259" key="2">
    <source>
        <dbReference type="Pfam" id="PF01882"/>
    </source>
</evidence>
<dbReference type="EMBL" id="QDFR01000012">
    <property type="protein sequence ID" value="PVE50302.1"/>
    <property type="molecule type" value="Genomic_DNA"/>
</dbReference>
<keyword evidence="1" id="KW-0472">Membrane</keyword>
<evidence type="ECO:0000313" key="4">
    <source>
        <dbReference type="Proteomes" id="UP000244335"/>
    </source>
</evidence>
<evidence type="ECO:0000313" key="3">
    <source>
        <dbReference type="EMBL" id="PVE50302.1"/>
    </source>
</evidence>
<dbReference type="Pfam" id="PF01882">
    <property type="entry name" value="DUF58"/>
    <property type="match status" value="1"/>
</dbReference>
<dbReference type="Gene3D" id="3.40.50.410">
    <property type="entry name" value="von Willebrand factor, type A domain"/>
    <property type="match status" value="1"/>
</dbReference>
<comment type="caution">
    <text evidence="3">The sequence shown here is derived from an EMBL/GenBank/DDBJ whole genome shotgun (WGS) entry which is preliminary data.</text>
</comment>
<feature type="transmembrane region" description="Helical" evidence="1">
    <location>
        <begin position="31"/>
        <end position="52"/>
    </location>
</feature>
<reference evidence="3 4" key="1">
    <citation type="submission" date="2018-04" db="EMBL/GenBank/DDBJ databases">
        <authorList>
            <person name="Hagen T."/>
        </authorList>
    </citation>
    <scope>NUCLEOTIDE SEQUENCE [LARGE SCALE GENOMIC DNA]</scope>
    <source>
        <strain evidence="3 4">TPD7009</strain>
    </source>
</reference>
<gene>
    <name evidence="3" type="ORF">DC430_21965</name>
</gene>
<proteinExistence type="predicted"/>
<dbReference type="PANTHER" id="PTHR33608:SF3">
    <property type="entry name" value="SLR2013 PROTEIN"/>
    <property type="match status" value="1"/>
</dbReference>
<dbReference type="SUPFAM" id="SSF53300">
    <property type="entry name" value="vWA-like"/>
    <property type="match status" value="1"/>
</dbReference>
<feature type="domain" description="DUF58" evidence="2">
    <location>
        <begin position="199"/>
        <end position="371"/>
    </location>
</feature>
<accession>A0AA92BZT4</accession>
<dbReference type="RefSeq" id="WP_116494757.1">
    <property type="nucleotide sequence ID" value="NZ_QDFR01000012.1"/>
</dbReference>
<feature type="transmembrane region" description="Helical" evidence="1">
    <location>
        <begin position="7"/>
        <end position="25"/>
    </location>
</feature>
<protein>
    <submittedName>
        <fullName evidence="3">DUF58 domain-containing protein</fullName>
    </submittedName>
</protein>
<keyword evidence="1" id="KW-0812">Transmembrane</keyword>
<evidence type="ECO:0000256" key="1">
    <source>
        <dbReference type="SAM" id="Phobius"/>
    </source>
</evidence>
<organism evidence="3 4">
    <name type="scientific">Rhizobium rhizogenes</name>
    <name type="common">Agrobacterium rhizogenes</name>
    <dbReference type="NCBI Taxonomy" id="359"/>
    <lineage>
        <taxon>Bacteria</taxon>
        <taxon>Pseudomonadati</taxon>
        <taxon>Pseudomonadota</taxon>
        <taxon>Alphaproteobacteria</taxon>
        <taxon>Hyphomicrobiales</taxon>
        <taxon>Rhizobiaceae</taxon>
        <taxon>Rhizobium/Agrobacterium group</taxon>
        <taxon>Rhizobium</taxon>
    </lineage>
</organism>
<dbReference type="PANTHER" id="PTHR33608">
    <property type="entry name" value="BLL2464 PROTEIN"/>
    <property type="match status" value="1"/>
</dbReference>
<sequence>MRPSSSLIALVLIMTALTVLTAVWWPGVDIVIMGLWGIVGTAVLLDIALSVWSKRIEIAFDLPSRGFVGHNVQLSVELSPHRGALPLKMEARLDLEPELVAQDVTTFDHGANRKATTTSSMDIRLTRRGVFKVETIWLKWTSRLKLLEVVVRAPIARKITVAPDISPVLSGAINAQILPLEAGSKDMRLSGQGSEFHQLREFAVGMDTRSIDWKRSARMRSLVVRDLTAERNQQIILCVDSGRLMAEKIAGIAKLDRAINAALATCWAAGQAGDLVGFYNFDSRPRLFLPATPGRAAFTRVQSACATLRYEAHETNHTLGLTYLAGQLRRRSLIIIFSDFVDSTTAELMVETIRTLAKQHFIVYIALSDSSIKTLIEPDILTLDSVARSVAARQISQERRTVLETLSRLGVMCLDSTPEALTSDLIGRYIEIKSREML</sequence>
<dbReference type="InterPro" id="IPR002881">
    <property type="entry name" value="DUF58"/>
</dbReference>
<name>A0AA92BZT4_RHIRH</name>
<dbReference type="Proteomes" id="UP000244335">
    <property type="component" value="Unassembled WGS sequence"/>
</dbReference>
<dbReference type="InterPro" id="IPR036465">
    <property type="entry name" value="vWFA_dom_sf"/>
</dbReference>
<dbReference type="AlphaFoldDB" id="A0AA92BZT4"/>
<keyword evidence="1" id="KW-1133">Transmembrane helix</keyword>